<accession>A0ABU4RGA6</accession>
<dbReference type="Pfam" id="PF00698">
    <property type="entry name" value="Acyl_transf_1"/>
    <property type="match status" value="1"/>
</dbReference>
<evidence type="ECO:0000256" key="1">
    <source>
        <dbReference type="ARBA" id="ARBA00022450"/>
    </source>
</evidence>
<dbReference type="InterPro" id="IPR016036">
    <property type="entry name" value="Malonyl_transacylase_ACP-bd"/>
</dbReference>
<evidence type="ECO:0000256" key="2">
    <source>
        <dbReference type="ARBA" id="ARBA00022553"/>
    </source>
</evidence>
<dbReference type="GO" id="GO:0016746">
    <property type="term" value="F:acyltransferase activity"/>
    <property type="evidence" value="ECO:0007669"/>
    <property type="project" value="UniProtKB-KW"/>
</dbReference>
<dbReference type="InterPro" id="IPR016035">
    <property type="entry name" value="Acyl_Trfase/lysoPLipase"/>
</dbReference>
<dbReference type="RefSeq" id="WP_255663329.1">
    <property type="nucleotide sequence ID" value="NZ_CP087134.1"/>
</dbReference>
<keyword evidence="4" id="KW-0808">Transferase</keyword>
<dbReference type="Gene3D" id="3.40.366.10">
    <property type="entry name" value="Malonyl-Coenzyme A Acyl Carrier Protein, domain 2"/>
    <property type="match status" value="1"/>
</dbReference>
<keyword evidence="5" id="KW-1185">Reference proteome</keyword>
<evidence type="ECO:0000313" key="4">
    <source>
        <dbReference type="EMBL" id="MDX6191618.1"/>
    </source>
</evidence>
<keyword evidence="4" id="KW-0012">Acyltransferase</keyword>
<reference evidence="4 5" key="1">
    <citation type="submission" date="2023-11" db="EMBL/GenBank/DDBJ databases">
        <title>Unpublished Manusciprt.</title>
        <authorList>
            <person name="Saticioglu I.B."/>
            <person name="Ay H."/>
            <person name="Ajmi N."/>
            <person name="Altun S."/>
            <person name="Duman M."/>
        </authorList>
    </citation>
    <scope>NUCLEOTIDE SEQUENCE [LARGE SCALE GENOMIC DNA]</scope>
    <source>
        <strain evidence="4 5">Fl-318</strain>
    </source>
</reference>
<sequence>MKKYKVVFLFSGQGSQYRNMGKSLFMNHAVFRSSMEESDLIFQKYLNRSLVHELYGKDDSDFDELLITHPAIVAIEIAMIEVMKSYNIFPDYVFGQSLGEFAAGVASGIWSVSTAIKAAMEQAKSLTRSNLEGGMLTVINAETHHQLKIYEQYNLYLAIDNFKGSYTVSGTTANLDQYQKILKEEEIIHKRIAVTVPFHSPLLKEGLHDFSYYMQQGIDLVPPKTHYLSGVTSDLLKEIDAEYYSQVVSSYSSHSKTIDFLEQLGPCFYIDLGPSGTSATFTKYSILKTSESSIQPILSPFGNELKQLEKVKSLISNHSSYVI</sequence>
<keyword evidence="1" id="KW-0596">Phosphopantetheine</keyword>
<dbReference type="InterPro" id="IPR014043">
    <property type="entry name" value="Acyl_transferase_dom"/>
</dbReference>
<feature type="domain" description="Malonyl-CoA:ACP transacylase (MAT)" evidence="3">
    <location>
        <begin position="9"/>
        <end position="301"/>
    </location>
</feature>
<protein>
    <submittedName>
        <fullName evidence="4">Acyltransferase domain-containing protein</fullName>
    </submittedName>
</protein>
<name>A0ABU4RGA6_9FLAO</name>
<dbReference type="SUPFAM" id="SSF55048">
    <property type="entry name" value="Probable ACP-binding domain of malonyl-CoA ACP transacylase"/>
    <property type="match status" value="1"/>
</dbReference>
<dbReference type="PANTHER" id="PTHR43775:SF37">
    <property type="entry name" value="SI:DKEY-61P9.11"/>
    <property type="match status" value="1"/>
</dbReference>
<organism evidence="4 5">
    <name type="scientific">Flavobacterium cupriresistens</name>
    <dbReference type="NCBI Taxonomy" id="2893885"/>
    <lineage>
        <taxon>Bacteria</taxon>
        <taxon>Pseudomonadati</taxon>
        <taxon>Bacteroidota</taxon>
        <taxon>Flavobacteriia</taxon>
        <taxon>Flavobacteriales</taxon>
        <taxon>Flavobacteriaceae</taxon>
        <taxon>Flavobacterium</taxon>
    </lineage>
</organism>
<evidence type="ECO:0000313" key="5">
    <source>
        <dbReference type="Proteomes" id="UP001273350"/>
    </source>
</evidence>
<keyword evidence="2" id="KW-0597">Phosphoprotein</keyword>
<comment type="caution">
    <text evidence="4">The sequence shown here is derived from an EMBL/GenBank/DDBJ whole genome shotgun (WGS) entry which is preliminary data.</text>
</comment>
<dbReference type="Proteomes" id="UP001273350">
    <property type="component" value="Unassembled WGS sequence"/>
</dbReference>
<evidence type="ECO:0000259" key="3">
    <source>
        <dbReference type="SMART" id="SM00827"/>
    </source>
</evidence>
<proteinExistence type="predicted"/>
<dbReference type="EMBL" id="JAWXVI010000011">
    <property type="protein sequence ID" value="MDX6191618.1"/>
    <property type="molecule type" value="Genomic_DNA"/>
</dbReference>
<dbReference type="PANTHER" id="PTHR43775">
    <property type="entry name" value="FATTY ACID SYNTHASE"/>
    <property type="match status" value="1"/>
</dbReference>
<gene>
    <name evidence="4" type="ORF">SGQ83_19850</name>
</gene>
<dbReference type="SUPFAM" id="SSF52151">
    <property type="entry name" value="FabD/lysophospholipase-like"/>
    <property type="match status" value="1"/>
</dbReference>
<dbReference type="InterPro" id="IPR001227">
    <property type="entry name" value="Ac_transferase_dom_sf"/>
</dbReference>
<dbReference type="SMART" id="SM00827">
    <property type="entry name" value="PKS_AT"/>
    <property type="match status" value="1"/>
</dbReference>
<dbReference type="InterPro" id="IPR050091">
    <property type="entry name" value="PKS_NRPS_Biosynth_Enz"/>
</dbReference>